<name>A0ABQ2QZ53_9ACTN</name>
<reference evidence="17" key="1">
    <citation type="journal article" date="2019" name="Int. J. Syst. Evol. Microbiol.">
        <title>The Global Catalogue of Microorganisms (GCM) 10K type strain sequencing project: providing services to taxonomists for standard genome sequencing and annotation.</title>
        <authorList>
            <consortium name="The Broad Institute Genomics Platform"/>
            <consortium name="The Broad Institute Genome Sequencing Center for Infectious Disease"/>
            <person name="Wu L."/>
            <person name="Ma J."/>
        </authorList>
    </citation>
    <scope>NUCLEOTIDE SEQUENCE [LARGE SCALE GENOMIC DNA]</scope>
    <source>
        <strain evidence="17">JCM 3115</strain>
    </source>
</reference>
<feature type="domain" description="ATP-grasp" evidence="15">
    <location>
        <begin position="174"/>
        <end position="383"/>
    </location>
</feature>
<keyword evidence="11" id="KW-0464">Manganese</keyword>
<proteinExistence type="inferred from homology"/>
<evidence type="ECO:0000256" key="8">
    <source>
        <dbReference type="ARBA" id="ARBA00022842"/>
    </source>
</evidence>
<dbReference type="PROSITE" id="PS50975">
    <property type="entry name" value="ATP_GRASP"/>
    <property type="match status" value="1"/>
</dbReference>
<comment type="subcellular location">
    <subcellularLocation>
        <location evidence="13">Cytoplasm</location>
    </subcellularLocation>
</comment>
<keyword evidence="7 14" id="KW-0067">ATP-binding</keyword>
<dbReference type="Pfam" id="PF07478">
    <property type="entry name" value="Dala_Dala_lig_C"/>
    <property type="match status" value="1"/>
</dbReference>
<dbReference type="PANTHER" id="PTHR23132">
    <property type="entry name" value="D-ALANINE--D-ALANINE LIGASE"/>
    <property type="match status" value="1"/>
</dbReference>
<keyword evidence="17" id="KW-1185">Reference proteome</keyword>
<dbReference type="Pfam" id="PF01820">
    <property type="entry name" value="Dala_Dala_lig_N"/>
    <property type="match status" value="1"/>
</dbReference>
<organism evidence="16 17">
    <name type="scientific">Streptosporangium pseudovulgare</name>
    <dbReference type="NCBI Taxonomy" id="35765"/>
    <lineage>
        <taxon>Bacteria</taxon>
        <taxon>Bacillati</taxon>
        <taxon>Actinomycetota</taxon>
        <taxon>Actinomycetes</taxon>
        <taxon>Streptosporangiales</taxon>
        <taxon>Streptosporangiaceae</taxon>
        <taxon>Streptosporangium</taxon>
    </lineage>
</organism>
<sequence>MVSGLPVSASDNRDDPLETVHSVIMSEQHETRPRVAVVFGGRNSEHSVSILGAGSVLDVIDRSKYEVIPVGIAQDGRWVLVSDRQRYAIEGRELPSVDAEGMALALPSGSGTLVAYEPSRVPEELGQVDVVFPVMHGPFAEDGTLQGLLEMAGVRYVGSGVLASAVGMDKGYMKLVLAAAGLPVGPYVVIRDRDWRTDRQRVLKEVEELGWPVFVKPARAGSSQGISRAADLGELERAVEFAREHDPKVLVEAAIAGREIECAVLESPGDEAPRASLAGEVVVAGGHDFYDFEAKYISDATSVAVPADIPDDVAENLRAMAVRAFEALDCEGLARVDFFHTPDGRLIVNEINTMPGFTATSVAPRLWAASGLPYPELVDRLIQLALHRATGLR</sequence>
<dbReference type="SUPFAM" id="SSF52440">
    <property type="entry name" value="PreATP-grasp domain"/>
    <property type="match status" value="1"/>
</dbReference>
<dbReference type="Gene3D" id="3.30.470.20">
    <property type="entry name" value="ATP-grasp fold, B domain"/>
    <property type="match status" value="1"/>
</dbReference>
<comment type="cofactor">
    <cofactor evidence="1">
        <name>Mn(2+)</name>
        <dbReference type="ChEBI" id="CHEBI:29035"/>
    </cofactor>
</comment>
<dbReference type="InterPro" id="IPR011095">
    <property type="entry name" value="Dala_Dala_lig_C"/>
</dbReference>
<accession>A0ABQ2QZ53</accession>
<dbReference type="PANTHER" id="PTHR23132:SF25">
    <property type="entry name" value="D-ALANINE--D-ALANINE LIGASE A"/>
    <property type="match status" value="1"/>
</dbReference>
<keyword evidence="4 13" id="KW-0436">Ligase</keyword>
<evidence type="ECO:0000256" key="11">
    <source>
        <dbReference type="ARBA" id="ARBA00023211"/>
    </source>
</evidence>
<dbReference type="InterPro" id="IPR013815">
    <property type="entry name" value="ATP_grasp_subdomain_1"/>
</dbReference>
<evidence type="ECO:0000256" key="9">
    <source>
        <dbReference type="ARBA" id="ARBA00022960"/>
    </source>
</evidence>
<dbReference type="EMBL" id="BMQJ01000008">
    <property type="protein sequence ID" value="GGQ03203.1"/>
    <property type="molecule type" value="Genomic_DNA"/>
</dbReference>
<dbReference type="Proteomes" id="UP000611554">
    <property type="component" value="Unassembled WGS sequence"/>
</dbReference>
<evidence type="ECO:0000256" key="12">
    <source>
        <dbReference type="ARBA" id="ARBA00023316"/>
    </source>
</evidence>
<evidence type="ECO:0000256" key="6">
    <source>
        <dbReference type="ARBA" id="ARBA00022741"/>
    </source>
</evidence>
<comment type="similarity">
    <text evidence="3 13">Belongs to the D-alanine--D-alanine ligase family.</text>
</comment>
<keyword evidence="9 13" id="KW-0133">Cell shape</keyword>
<comment type="pathway">
    <text evidence="13">Cell wall biogenesis; peptidoglycan biosynthesis.</text>
</comment>
<dbReference type="NCBIfam" id="NF002528">
    <property type="entry name" value="PRK01966.1-4"/>
    <property type="match status" value="1"/>
</dbReference>
<evidence type="ECO:0000256" key="1">
    <source>
        <dbReference type="ARBA" id="ARBA00001936"/>
    </source>
</evidence>
<dbReference type="InterPro" id="IPR011761">
    <property type="entry name" value="ATP-grasp"/>
</dbReference>
<dbReference type="Gene3D" id="3.40.50.20">
    <property type="match status" value="1"/>
</dbReference>
<evidence type="ECO:0000256" key="13">
    <source>
        <dbReference type="HAMAP-Rule" id="MF_00047"/>
    </source>
</evidence>
<comment type="function">
    <text evidence="13">Cell wall formation.</text>
</comment>
<keyword evidence="12 13" id="KW-0961">Cell wall biogenesis/degradation</keyword>
<dbReference type="InterPro" id="IPR005905">
    <property type="entry name" value="D_ala_D_ala"/>
</dbReference>
<keyword evidence="13" id="KW-0963">Cytoplasm</keyword>
<protein>
    <recommendedName>
        <fullName evidence="13">D-alanine--D-alanine ligase</fullName>
        <ecNumber evidence="13">6.3.2.4</ecNumber>
    </recommendedName>
    <alternativeName>
        <fullName evidence="13">D-Ala-D-Ala ligase</fullName>
    </alternativeName>
    <alternativeName>
        <fullName evidence="13">D-alanylalanine synthetase</fullName>
    </alternativeName>
</protein>
<evidence type="ECO:0000256" key="3">
    <source>
        <dbReference type="ARBA" id="ARBA00010871"/>
    </source>
</evidence>
<dbReference type="InterPro" id="IPR000291">
    <property type="entry name" value="D-Ala_lig_Van_CS"/>
</dbReference>
<dbReference type="InterPro" id="IPR016185">
    <property type="entry name" value="PreATP-grasp_dom_sf"/>
</dbReference>
<evidence type="ECO:0000256" key="5">
    <source>
        <dbReference type="ARBA" id="ARBA00022723"/>
    </source>
</evidence>
<evidence type="ECO:0000259" key="15">
    <source>
        <dbReference type="PROSITE" id="PS50975"/>
    </source>
</evidence>
<gene>
    <name evidence="13 16" type="primary">ddl</name>
    <name evidence="16" type="ORF">GCM10010140_36850</name>
</gene>
<dbReference type="NCBIfam" id="TIGR01205">
    <property type="entry name" value="D_ala_D_alaTIGR"/>
    <property type="match status" value="1"/>
</dbReference>
<evidence type="ECO:0000313" key="17">
    <source>
        <dbReference type="Proteomes" id="UP000611554"/>
    </source>
</evidence>
<dbReference type="SUPFAM" id="SSF56059">
    <property type="entry name" value="Glutathione synthetase ATP-binding domain-like"/>
    <property type="match status" value="1"/>
</dbReference>
<evidence type="ECO:0000256" key="4">
    <source>
        <dbReference type="ARBA" id="ARBA00022598"/>
    </source>
</evidence>
<evidence type="ECO:0000256" key="2">
    <source>
        <dbReference type="ARBA" id="ARBA00001946"/>
    </source>
</evidence>
<comment type="caution">
    <text evidence="16">The sequence shown here is derived from an EMBL/GenBank/DDBJ whole genome shotgun (WGS) entry which is preliminary data.</text>
</comment>
<dbReference type="EC" id="6.3.2.4" evidence="13"/>
<dbReference type="Gene3D" id="3.30.1490.20">
    <property type="entry name" value="ATP-grasp fold, A domain"/>
    <property type="match status" value="1"/>
</dbReference>
<comment type="catalytic activity">
    <reaction evidence="13">
        <text>2 D-alanine + ATP = D-alanyl-D-alanine + ADP + phosphate + H(+)</text>
        <dbReference type="Rhea" id="RHEA:11224"/>
        <dbReference type="ChEBI" id="CHEBI:15378"/>
        <dbReference type="ChEBI" id="CHEBI:30616"/>
        <dbReference type="ChEBI" id="CHEBI:43474"/>
        <dbReference type="ChEBI" id="CHEBI:57416"/>
        <dbReference type="ChEBI" id="CHEBI:57822"/>
        <dbReference type="ChEBI" id="CHEBI:456216"/>
        <dbReference type="EC" id="6.3.2.4"/>
    </reaction>
</comment>
<keyword evidence="6 14" id="KW-0547">Nucleotide-binding</keyword>
<dbReference type="HAMAP" id="MF_00047">
    <property type="entry name" value="Dala_Dala_lig"/>
    <property type="match status" value="1"/>
</dbReference>
<evidence type="ECO:0000256" key="7">
    <source>
        <dbReference type="ARBA" id="ARBA00022840"/>
    </source>
</evidence>
<dbReference type="PROSITE" id="PS00844">
    <property type="entry name" value="DALA_DALA_LIGASE_2"/>
    <property type="match status" value="1"/>
</dbReference>
<evidence type="ECO:0000256" key="14">
    <source>
        <dbReference type="PROSITE-ProRule" id="PRU00409"/>
    </source>
</evidence>
<dbReference type="GO" id="GO:0016874">
    <property type="term" value="F:ligase activity"/>
    <property type="evidence" value="ECO:0007669"/>
    <property type="project" value="UniProtKB-KW"/>
</dbReference>
<keyword evidence="10 13" id="KW-0573">Peptidoglycan synthesis</keyword>
<keyword evidence="8" id="KW-0460">Magnesium</keyword>
<comment type="cofactor">
    <cofactor evidence="2">
        <name>Mg(2+)</name>
        <dbReference type="ChEBI" id="CHEBI:18420"/>
    </cofactor>
</comment>
<dbReference type="InterPro" id="IPR011127">
    <property type="entry name" value="Dala_Dala_lig_N"/>
</dbReference>
<evidence type="ECO:0000313" key="16">
    <source>
        <dbReference type="EMBL" id="GGQ03203.1"/>
    </source>
</evidence>
<evidence type="ECO:0000256" key="10">
    <source>
        <dbReference type="ARBA" id="ARBA00022984"/>
    </source>
</evidence>
<dbReference type="PIRSF" id="PIRSF039102">
    <property type="entry name" value="Ddl/VanB"/>
    <property type="match status" value="1"/>
</dbReference>
<keyword evidence="5" id="KW-0479">Metal-binding</keyword>